<evidence type="ECO:0000256" key="3">
    <source>
        <dbReference type="ARBA" id="ARBA00023125"/>
    </source>
</evidence>
<comment type="caution">
    <text evidence="6">The sequence shown here is derived from an EMBL/GenBank/DDBJ whole genome shotgun (WGS) entry which is preliminary data.</text>
</comment>
<protein>
    <recommendedName>
        <fullName evidence="5">HTH lysR-type domain-containing protein</fullName>
    </recommendedName>
</protein>
<evidence type="ECO:0000256" key="4">
    <source>
        <dbReference type="ARBA" id="ARBA00023163"/>
    </source>
</evidence>
<dbReference type="Pfam" id="PF00126">
    <property type="entry name" value="HTH_1"/>
    <property type="match status" value="1"/>
</dbReference>
<dbReference type="SUPFAM" id="SSF53850">
    <property type="entry name" value="Periplasmic binding protein-like II"/>
    <property type="match status" value="1"/>
</dbReference>
<evidence type="ECO:0000256" key="2">
    <source>
        <dbReference type="ARBA" id="ARBA00023015"/>
    </source>
</evidence>
<dbReference type="RefSeq" id="WP_047003332.1">
    <property type="nucleotide sequence ID" value="NZ_LBHB01000001.1"/>
</dbReference>
<proteinExistence type="inferred from homology"/>
<dbReference type="GO" id="GO:0003700">
    <property type="term" value="F:DNA-binding transcription factor activity"/>
    <property type="evidence" value="ECO:0007669"/>
    <property type="project" value="InterPro"/>
</dbReference>
<evidence type="ECO:0000259" key="5">
    <source>
        <dbReference type="PROSITE" id="PS50931"/>
    </source>
</evidence>
<dbReference type="InterPro" id="IPR036388">
    <property type="entry name" value="WH-like_DNA-bd_sf"/>
</dbReference>
<dbReference type="PANTHER" id="PTHR30118:SF6">
    <property type="entry name" value="HTH-TYPE TRANSCRIPTIONAL REGULATOR LEUO"/>
    <property type="match status" value="1"/>
</dbReference>
<keyword evidence="2" id="KW-0805">Transcription regulation</keyword>
<dbReference type="InterPro" id="IPR050389">
    <property type="entry name" value="LysR-type_TF"/>
</dbReference>
<dbReference type="PROSITE" id="PS50931">
    <property type="entry name" value="HTH_LYSR"/>
    <property type="match status" value="1"/>
</dbReference>
<dbReference type="PATRIC" id="fig|1581420.6.peg.1235"/>
<comment type="similarity">
    <text evidence="1">Belongs to the LysR transcriptional regulatory family.</text>
</comment>
<dbReference type="OrthoDB" id="8339333at2"/>
<organism evidence="6 7">
    <name type="scientific">Aurantiacibacter luteus</name>
    <dbReference type="NCBI Taxonomy" id="1581420"/>
    <lineage>
        <taxon>Bacteria</taxon>
        <taxon>Pseudomonadati</taxon>
        <taxon>Pseudomonadota</taxon>
        <taxon>Alphaproteobacteria</taxon>
        <taxon>Sphingomonadales</taxon>
        <taxon>Erythrobacteraceae</taxon>
        <taxon>Aurantiacibacter</taxon>
    </lineage>
</organism>
<dbReference type="Gene3D" id="1.10.10.10">
    <property type="entry name" value="Winged helix-like DNA-binding domain superfamily/Winged helix DNA-binding domain"/>
    <property type="match status" value="1"/>
</dbReference>
<sequence length="301" mass="33668">MRLDSFDLNLLVAFDVLLQERNVTRAAERLSVTQSAMSASLKRLRESFQDDILTQHGKRMIPTPFAMAMHPDIAAKISELRSLIARKGRFDPQRSDRRFRIAASDYITTVLLTPLLQELETLAPSVSFEFTLPGPASQVRLANGELDLLLTPRGFAHPDHPLEAIFEEQHVVVACANGPLATSPLDPSTFARAGHVGVSISGRYTFAEEWLRAHGIERRIEVHVPSFVQAPFMVSGTSRLCVMHERLARFMAPRLALEVMPMPFPIPAMEEIMQFHATRQEDPGLSWLREQIAHRAASDAA</sequence>
<evidence type="ECO:0000313" key="6">
    <source>
        <dbReference type="EMBL" id="KLE35928.1"/>
    </source>
</evidence>
<dbReference type="STRING" id="1581420.AAW00_06110"/>
<reference evidence="6 7" key="1">
    <citation type="submission" date="2015-04" db="EMBL/GenBank/DDBJ databases">
        <title>The draft genome sequence of Erythrobacter luteus KA37.</title>
        <authorList>
            <person name="Zhuang L."/>
            <person name="Liu Y."/>
            <person name="Shao Z."/>
        </authorList>
    </citation>
    <scope>NUCLEOTIDE SEQUENCE [LARGE SCALE GENOMIC DNA]</scope>
    <source>
        <strain evidence="6 7">KA37</strain>
    </source>
</reference>
<dbReference type="PANTHER" id="PTHR30118">
    <property type="entry name" value="HTH-TYPE TRANSCRIPTIONAL REGULATOR LEUO-RELATED"/>
    <property type="match status" value="1"/>
</dbReference>
<dbReference type="InterPro" id="IPR000847">
    <property type="entry name" value="LysR_HTH_N"/>
</dbReference>
<keyword evidence="4" id="KW-0804">Transcription</keyword>
<keyword evidence="3" id="KW-0238">DNA-binding</keyword>
<accession>A0A0G9N304</accession>
<dbReference type="PRINTS" id="PR00039">
    <property type="entry name" value="HTHLYSR"/>
</dbReference>
<name>A0A0G9N304_9SPHN</name>
<feature type="domain" description="HTH lysR-type" evidence="5">
    <location>
        <begin position="6"/>
        <end position="63"/>
    </location>
</feature>
<evidence type="ECO:0000313" key="7">
    <source>
        <dbReference type="Proteomes" id="UP000053464"/>
    </source>
</evidence>
<gene>
    <name evidence="6" type="ORF">AAW00_06110</name>
</gene>
<dbReference type="Proteomes" id="UP000053464">
    <property type="component" value="Unassembled WGS sequence"/>
</dbReference>
<dbReference type="InterPro" id="IPR036390">
    <property type="entry name" value="WH_DNA-bd_sf"/>
</dbReference>
<dbReference type="SUPFAM" id="SSF46785">
    <property type="entry name" value="Winged helix' DNA-binding domain"/>
    <property type="match status" value="1"/>
</dbReference>
<keyword evidence="7" id="KW-1185">Reference proteome</keyword>
<dbReference type="GO" id="GO:0003677">
    <property type="term" value="F:DNA binding"/>
    <property type="evidence" value="ECO:0007669"/>
    <property type="project" value="UniProtKB-KW"/>
</dbReference>
<dbReference type="AlphaFoldDB" id="A0A0G9N304"/>
<evidence type="ECO:0000256" key="1">
    <source>
        <dbReference type="ARBA" id="ARBA00009437"/>
    </source>
</evidence>
<dbReference type="InterPro" id="IPR005119">
    <property type="entry name" value="LysR_subst-bd"/>
</dbReference>
<dbReference type="EMBL" id="LBHB01000001">
    <property type="protein sequence ID" value="KLE35928.1"/>
    <property type="molecule type" value="Genomic_DNA"/>
</dbReference>
<dbReference type="Pfam" id="PF03466">
    <property type="entry name" value="LysR_substrate"/>
    <property type="match status" value="1"/>
</dbReference>
<dbReference type="Gene3D" id="3.40.190.10">
    <property type="entry name" value="Periplasmic binding protein-like II"/>
    <property type="match status" value="2"/>
</dbReference>